<organism evidence="1 2">
    <name type="scientific">Streptomyces thinghirensis</name>
    <dbReference type="NCBI Taxonomy" id="551547"/>
    <lineage>
        <taxon>Bacteria</taxon>
        <taxon>Bacillati</taxon>
        <taxon>Actinomycetota</taxon>
        <taxon>Actinomycetes</taxon>
        <taxon>Kitasatosporales</taxon>
        <taxon>Streptomycetaceae</taxon>
        <taxon>Streptomyces</taxon>
    </lineage>
</organism>
<dbReference type="Proteomes" id="UP001499878">
    <property type="component" value="Unassembled WGS sequence"/>
</dbReference>
<name>A0ABP9T404_9ACTN</name>
<keyword evidence="2" id="KW-1185">Reference proteome</keyword>
<protein>
    <recommendedName>
        <fullName evidence="3">FHA domain-containing protein</fullName>
    </recommendedName>
</protein>
<accession>A0ABP9T404</accession>
<reference evidence="2" key="1">
    <citation type="journal article" date="2019" name="Int. J. Syst. Evol. Microbiol.">
        <title>The Global Catalogue of Microorganisms (GCM) 10K type strain sequencing project: providing services to taxonomists for standard genome sequencing and annotation.</title>
        <authorList>
            <consortium name="The Broad Institute Genomics Platform"/>
            <consortium name="The Broad Institute Genome Sequencing Center for Infectious Disease"/>
            <person name="Wu L."/>
            <person name="Ma J."/>
        </authorList>
    </citation>
    <scope>NUCLEOTIDE SEQUENCE [LARGE SCALE GENOMIC DNA]</scope>
    <source>
        <strain evidence="2">JCM 18306</strain>
    </source>
</reference>
<sequence>MPCALPVWPGGAATRRTAFHRAPIQVGGPAWVGIRDGAGAQVEVKGAARHHVLLGDVCDTRYAEVGGPVALRRTGGQGQRADQQPAEVLVCGDAVRQVRHQHLLQSAPFVELRIARSRGHSLA</sequence>
<comment type="caution">
    <text evidence="1">The sequence shown here is derived from an EMBL/GenBank/DDBJ whole genome shotgun (WGS) entry which is preliminary data.</text>
</comment>
<evidence type="ECO:0000313" key="1">
    <source>
        <dbReference type="EMBL" id="GAA5207572.1"/>
    </source>
</evidence>
<dbReference type="EMBL" id="BAABJR010000005">
    <property type="protein sequence ID" value="GAA5207572.1"/>
    <property type="molecule type" value="Genomic_DNA"/>
</dbReference>
<gene>
    <name evidence="1" type="ORF">GCM10023323_23630</name>
</gene>
<proteinExistence type="predicted"/>
<evidence type="ECO:0008006" key="3">
    <source>
        <dbReference type="Google" id="ProtNLM"/>
    </source>
</evidence>
<evidence type="ECO:0000313" key="2">
    <source>
        <dbReference type="Proteomes" id="UP001499878"/>
    </source>
</evidence>